<evidence type="ECO:0000256" key="1">
    <source>
        <dbReference type="SAM" id="Phobius"/>
    </source>
</evidence>
<name>A0A0R1MLK4_9LACO</name>
<feature type="transmembrane region" description="Helical" evidence="1">
    <location>
        <begin position="14"/>
        <end position="36"/>
    </location>
</feature>
<dbReference type="PATRIC" id="fig|1423792.3.peg.1176"/>
<dbReference type="STRING" id="1423792.FD09_GL001155"/>
<feature type="transmembrane region" description="Helical" evidence="1">
    <location>
        <begin position="174"/>
        <end position="199"/>
    </location>
</feature>
<sequence>MSVTLAIESTHSALTYYSVAALSYLSVLLLLGYYSRTCILTPNKDKKIFILLGVIILAFVAAIILVGMMIMSGYEAHLARQLSIAEQAIDSAWGGALGVFLVGFAGWQVPVLVNYYYFKRELMLEANLQARQHFYATNRSWLVIRLGCIFIIVGFIFLALFIDQLFVKYTNWSTLWKTISALIELVVVIVGGIIGWRLLQSNDWVFWWKPQLAKSVRKTRGNESQ</sequence>
<accession>A0A0R1MLK4</accession>
<protein>
    <submittedName>
        <fullName evidence="2">Uncharacterized protein</fullName>
    </submittedName>
</protein>
<feature type="transmembrane region" description="Helical" evidence="1">
    <location>
        <begin position="139"/>
        <end position="162"/>
    </location>
</feature>
<keyword evidence="3" id="KW-1185">Reference proteome</keyword>
<dbReference type="RefSeq" id="WP_057822295.1">
    <property type="nucleotide sequence ID" value="NZ_AZEC01000019.1"/>
</dbReference>
<comment type="caution">
    <text evidence="2">The sequence shown here is derived from an EMBL/GenBank/DDBJ whole genome shotgun (WGS) entry which is preliminary data.</text>
</comment>
<proteinExistence type="predicted"/>
<reference evidence="2 3" key="1">
    <citation type="journal article" date="2015" name="Genome Announc.">
        <title>Expanding the biotechnology potential of lactobacilli through comparative genomics of 213 strains and associated genera.</title>
        <authorList>
            <person name="Sun Z."/>
            <person name="Harris H.M."/>
            <person name="McCann A."/>
            <person name="Guo C."/>
            <person name="Argimon S."/>
            <person name="Zhang W."/>
            <person name="Yang X."/>
            <person name="Jeffery I.B."/>
            <person name="Cooney J.C."/>
            <person name="Kagawa T.F."/>
            <person name="Liu W."/>
            <person name="Song Y."/>
            <person name="Salvetti E."/>
            <person name="Wrobel A."/>
            <person name="Rasinkangas P."/>
            <person name="Parkhill J."/>
            <person name="Rea M.C."/>
            <person name="O'Sullivan O."/>
            <person name="Ritari J."/>
            <person name="Douillard F.P."/>
            <person name="Paul Ross R."/>
            <person name="Yang R."/>
            <person name="Briner A.E."/>
            <person name="Felis G.E."/>
            <person name="de Vos W.M."/>
            <person name="Barrangou R."/>
            <person name="Klaenhammer T.R."/>
            <person name="Caufield P.W."/>
            <person name="Cui Y."/>
            <person name="Zhang H."/>
            <person name="O'Toole P.W."/>
        </authorList>
    </citation>
    <scope>NUCLEOTIDE SEQUENCE [LARGE SCALE GENOMIC DNA]</scope>
    <source>
        <strain evidence="2 3">DSM 12744</strain>
    </source>
</reference>
<evidence type="ECO:0000313" key="3">
    <source>
        <dbReference type="Proteomes" id="UP000051330"/>
    </source>
</evidence>
<organism evidence="2 3">
    <name type="scientific">Schleiferilactobacillus perolens DSM 12744</name>
    <dbReference type="NCBI Taxonomy" id="1423792"/>
    <lineage>
        <taxon>Bacteria</taxon>
        <taxon>Bacillati</taxon>
        <taxon>Bacillota</taxon>
        <taxon>Bacilli</taxon>
        <taxon>Lactobacillales</taxon>
        <taxon>Lactobacillaceae</taxon>
        <taxon>Schleiferilactobacillus</taxon>
    </lineage>
</organism>
<feature type="transmembrane region" description="Helical" evidence="1">
    <location>
        <begin position="92"/>
        <end position="118"/>
    </location>
</feature>
<dbReference type="EMBL" id="AZEC01000019">
    <property type="protein sequence ID" value="KRL08782.1"/>
    <property type="molecule type" value="Genomic_DNA"/>
</dbReference>
<gene>
    <name evidence="2" type="ORF">FD09_GL001155</name>
</gene>
<feature type="transmembrane region" description="Helical" evidence="1">
    <location>
        <begin position="48"/>
        <end position="72"/>
    </location>
</feature>
<keyword evidence="1" id="KW-1133">Transmembrane helix</keyword>
<evidence type="ECO:0000313" key="2">
    <source>
        <dbReference type="EMBL" id="KRL08782.1"/>
    </source>
</evidence>
<dbReference type="Proteomes" id="UP000051330">
    <property type="component" value="Unassembled WGS sequence"/>
</dbReference>
<keyword evidence="1" id="KW-0472">Membrane</keyword>
<dbReference type="AlphaFoldDB" id="A0A0R1MLK4"/>
<keyword evidence="1" id="KW-0812">Transmembrane</keyword>